<dbReference type="AlphaFoldDB" id="A0AAJ7EDN3"/>
<evidence type="ECO:0000256" key="3">
    <source>
        <dbReference type="ARBA" id="ARBA00022692"/>
    </source>
</evidence>
<name>A0AAJ7EDN3_PAPXU</name>
<feature type="transmembrane region" description="Helical" evidence="6">
    <location>
        <begin position="32"/>
        <end position="52"/>
    </location>
</feature>
<sequence length="168" mass="19784">IGHISSTNYKIRDLAHVYTKIGKIFMLINEIFNYYIMTTLATAFITIIIVVWSLLNEYKFYKTYIIESIPTVFYIFLELSSIILLSCYCENIIAARNELNKLLLNITTQENLPLQMIYQSNMFVKLTEIWHLSINGFHMFDINLQLILKFISICTSYLIVVIQVYRLI</sequence>
<keyword evidence="2" id="KW-1003">Cell membrane</keyword>
<keyword evidence="3 6" id="KW-0812">Transmembrane</keyword>
<dbReference type="GO" id="GO:0005886">
    <property type="term" value="C:plasma membrane"/>
    <property type="evidence" value="ECO:0007669"/>
    <property type="project" value="UniProtKB-SubCell"/>
</dbReference>
<protein>
    <submittedName>
        <fullName evidence="7">Uncharacterized protein LOC106121851</fullName>
    </submittedName>
</protein>
<keyword evidence="5 6" id="KW-0472">Membrane</keyword>
<feature type="non-terminal residue" evidence="7">
    <location>
        <position position="1"/>
    </location>
</feature>
<organism evidence="7">
    <name type="scientific">Papilio xuthus</name>
    <name type="common">Asian swallowtail butterfly</name>
    <dbReference type="NCBI Taxonomy" id="66420"/>
    <lineage>
        <taxon>Eukaryota</taxon>
        <taxon>Metazoa</taxon>
        <taxon>Ecdysozoa</taxon>
        <taxon>Arthropoda</taxon>
        <taxon>Hexapoda</taxon>
        <taxon>Insecta</taxon>
        <taxon>Pterygota</taxon>
        <taxon>Neoptera</taxon>
        <taxon>Endopterygota</taxon>
        <taxon>Lepidoptera</taxon>
        <taxon>Glossata</taxon>
        <taxon>Ditrysia</taxon>
        <taxon>Papilionoidea</taxon>
        <taxon>Papilionidae</taxon>
        <taxon>Papilioninae</taxon>
        <taxon>Papilio</taxon>
    </lineage>
</organism>
<evidence type="ECO:0000313" key="7">
    <source>
        <dbReference type="RefSeq" id="XP_013173133.1"/>
    </source>
</evidence>
<evidence type="ECO:0000256" key="2">
    <source>
        <dbReference type="ARBA" id="ARBA00022475"/>
    </source>
</evidence>
<evidence type="ECO:0000256" key="6">
    <source>
        <dbReference type="SAM" id="Phobius"/>
    </source>
</evidence>
<comment type="subcellular location">
    <subcellularLocation>
        <location evidence="1">Cell membrane</location>
        <topology evidence="1">Multi-pass membrane protein</topology>
    </subcellularLocation>
</comment>
<dbReference type="GO" id="GO:0050909">
    <property type="term" value="P:sensory perception of taste"/>
    <property type="evidence" value="ECO:0007669"/>
    <property type="project" value="InterPro"/>
</dbReference>
<evidence type="ECO:0000256" key="1">
    <source>
        <dbReference type="ARBA" id="ARBA00004651"/>
    </source>
</evidence>
<dbReference type="Pfam" id="PF08395">
    <property type="entry name" value="7tm_7"/>
    <property type="match status" value="1"/>
</dbReference>
<feature type="transmembrane region" description="Helical" evidence="6">
    <location>
        <begin position="146"/>
        <end position="165"/>
    </location>
</feature>
<proteinExistence type="predicted"/>
<gene>
    <name evidence="7" type="primary">LOC106121851</name>
</gene>
<evidence type="ECO:0000256" key="4">
    <source>
        <dbReference type="ARBA" id="ARBA00022989"/>
    </source>
</evidence>
<evidence type="ECO:0000256" key="5">
    <source>
        <dbReference type="ARBA" id="ARBA00023136"/>
    </source>
</evidence>
<dbReference type="KEGG" id="pxu:106121851"/>
<dbReference type="RefSeq" id="XP_013173133.1">
    <property type="nucleotide sequence ID" value="XM_013317679.1"/>
</dbReference>
<feature type="transmembrane region" description="Helical" evidence="6">
    <location>
        <begin position="72"/>
        <end position="93"/>
    </location>
</feature>
<dbReference type="Proteomes" id="UP000694872">
    <property type="component" value="Unplaced"/>
</dbReference>
<reference evidence="7" key="1">
    <citation type="submission" date="2025-08" db="UniProtKB">
        <authorList>
            <consortium name="RefSeq"/>
        </authorList>
    </citation>
    <scope>IDENTIFICATION</scope>
</reference>
<accession>A0AAJ7EDN3</accession>
<keyword evidence="4 6" id="KW-1133">Transmembrane helix</keyword>
<dbReference type="InterPro" id="IPR013604">
    <property type="entry name" value="7TM_chemorcpt"/>
</dbReference>
<dbReference type="GeneID" id="106121851"/>